<organism evidence="2 3">
    <name type="scientific">Paracoccus yeei</name>
    <dbReference type="NCBI Taxonomy" id="147645"/>
    <lineage>
        <taxon>Bacteria</taxon>
        <taxon>Pseudomonadati</taxon>
        <taxon>Pseudomonadota</taxon>
        <taxon>Alphaproteobacteria</taxon>
        <taxon>Rhodobacterales</taxon>
        <taxon>Paracoccaceae</taxon>
        <taxon>Paracoccus</taxon>
    </lineage>
</organism>
<dbReference type="Proteomes" id="UP000191257">
    <property type="component" value="Chromosome"/>
</dbReference>
<feature type="transmembrane region" description="Helical" evidence="1">
    <location>
        <begin position="45"/>
        <end position="63"/>
    </location>
</feature>
<accession>A0A1V0GSB8</accession>
<evidence type="ECO:0000313" key="3">
    <source>
        <dbReference type="Proteomes" id="UP000191257"/>
    </source>
</evidence>
<evidence type="ECO:0008006" key="4">
    <source>
        <dbReference type="Google" id="ProtNLM"/>
    </source>
</evidence>
<keyword evidence="1" id="KW-0472">Membrane</keyword>
<keyword evidence="3" id="KW-1185">Reference proteome</keyword>
<proteinExistence type="predicted"/>
<dbReference type="EMBL" id="CP020442">
    <property type="protein sequence ID" value="ARC36733.1"/>
    <property type="molecule type" value="Genomic_DNA"/>
</dbReference>
<keyword evidence="1" id="KW-1133">Transmembrane helix</keyword>
<dbReference type="KEGG" id="pye:A6J80_10325"/>
<dbReference type="RefSeq" id="WP_080621374.1">
    <property type="nucleotide sequence ID" value="NZ_CAWMZI010000001.1"/>
</dbReference>
<feature type="transmembrane region" description="Helical" evidence="1">
    <location>
        <begin position="69"/>
        <end position="88"/>
    </location>
</feature>
<sequence>MLAALTPAIMVGLAILADRHLPKASELPMQWGWDGRINWTAPRRVALGFMPFLAALILVPVSLLPGEWLALPISAASLLLGQLLQLWLTRRHLLRRA</sequence>
<name>A0A1V0GSB8_9RHOB</name>
<evidence type="ECO:0000256" key="1">
    <source>
        <dbReference type="SAM" id="Phobius"/>
    </source>
</evidence>
<reference evidence="2" key="1">
    <citation type="submission" date="2017-12" db="EMBL/GenBank/DDBJ databases">
        <title>FDA dAtabase for Regulatory Grade micrObial Sequences (FDA-ARGOS): Supporting development and validation of Infectious Disease Dx tests.</title>
        <authorList>
            <person name="Campos J."/>
            <person name="Goldberg B."/>
            <person name="Tallon L."/>
            <person name="Sadzewicz L."/>
            <person name="Sengamalay N."/>
            <person name="Ott S."/>
            <person name="Godinez A."/>
            <person name="Nagaraj S."/>
            <person name="Vyas G."/>
            <person name="Aluvathingal J."/>
            <person name="Nadendla S."/>
            <person name="Geyer C."/>
            <person name="Nandy P."/>
            <person name="Hobson J."/>
            <person name="Sichtig H."/>
        </authorList>
    </citation>
    <scope>NUCLEOTIDE SEQUENCE</scope>
    <source>
        <strain evidence="2">FDAARGOS_252</strain>
    </source>
</reference>
<protein>
    <recommendedName>
        <fullName evidence="4">DUF1648 domain-containing protein</fullName>
    </recommendedName>
</protein>
<evidence type="ECO:0000313" key="2">
    <source>
        <dbReference type="EMBL" id="ARC36733.1"/>
    </source>
</evidence>
<keyword evidence="1" id="KW-0812">Transmembrane</keyword>
<gene>
    <name evidence="2" type="ORF">A6J80_10325</name>
</gene>
<dbReference type="AlphaFoldDB" id="A0A1V0GSB8"/>